<dbReference type="PANTHER" id="PTHR24377">
    <property type="entry name" value="IP01015P-RELATED"/>
    <property type="match status" value="1"/>
</dbReference>
<feature type="domain" description="C2H2-type" evidence="8">
    <location>
        <begin position="249"/>
        <end position="278"/>
    </location>
</feature>
<evidence type="ECO:0000256" key="5">
    <source>
        <dbReference type="ARBA" id="ARBA00023242"/>
    </source>
</evidence>
<accession>A0A0J9Y738</accession>
<dbReference type="WormBase" id="Bm10112">
    <property type="protein sequence ID" value="BM42020"/>
    <property type="gene ID" value="WBGene00230373"/>
</dbReference>
<keyword evidence="7" id="KW-0732">Signal</keyword>
<feature type="domain" description="C2H2-type" evidence="8">
    <location>
        <begin position="221"/>
        <end position="245"/>
    </location>
</feature>
<dbReference type="InterPro" id="IPR036236">
    <property type="entry name" value="Znf_C2H2_sf"/>
</dbReference>
<keyword evidence="3 6" id="KW-0863">Zinc-finger</keyword>
<dbReference type="GO" id="GO:0008270">
    <property type="term" value="F:zinc ion binding"/>
    <property type="evidence" value="ECO:0007669"/>
    <property type="project" value="UniProtKB-KW"/>
</dbReference>
<sequence length="518" mass="59697">MTQIIWLSFLLCTVLAENETISLLNLDIDDITWDDCSNGYFSTSFNILDNSNLESILGSSIDVHKRDPENTGRELPGSSARNLEISISSDFSHFDFTDLWKSEHRSNEDSKIETVPITTGNSQLQELPRTDGENMHSSISSDPLHFVDLSHFREINDASTKEFENITDLVTAKNSELFVLQSASITDKKNYECPHVGCTMKTKSHQEYMAHRRMHPKPFIYECKVSGCGRTFTHQSTLVNHQKTHGPKLKCENCGKNFNSKYKLSAHRKRCANVPFKENYECPHVGCTMKTKNYNEYVAHKKTHPKPFIYECKVPGCGRTFNHPSTFYNHQKTHGPKFQCGSCGKVFKCKSNLFFHKKHCAKAAYEKKYECPHVGCTIKMNSRKEYITHRKTHPEPFIYECRVPGCGLTFNHSSSFYNHQEAHGPKLQIIRELLMEKFGRVSTIRKLLYNELISTKRNNRDWKTIIEEMERVLRQLEAIGENVEQPSIETIIESKLPNWILNQVYQQYGISGAIIRMV</sequence>
<feature type="chain" id="PRO_5007412705" evidence="7">
    <location>
        <begin position="17"/>
        <end position="518"/>
    </location>
</feature>
<evidence type="ECO:0000256" key="1">
    <source>
        <dbReference type="ARBA" id="ARBA00022723"/>
    </source>
</evidence>
<evidence type="ECO:0000313" key="9">
    <source>
        <dbReference type="EMBL" id="CDQ03760.1"/>
    </source>
</evidence>
<reference evidence="9" key="1">
    <citation type="journal article" date="2007" name="Science">
        <title>Draft genome of the filarial nematode parasite Brugia malayi.</title>
        <authorList>
            <person name="Ghedin E."/>
            <person name="Wang S."/>
            <person name="Spiro D."/>
            <person name="Caler E."/>
            <person name="Zhao Q."/>
            <person name="Crabtree J."/>
            <person name="Allen J.E."/>
            <person name="Delcher A.L."/>
            <person name="Guiliano D.B."/>
            <person name="Miranda-Saavedra D."/>
            <person name="Angiuoli S.V."/>
            <person name="Creasy T."/>
            <person name="Amedeo P."/>
            <person name="Haas B."/>
            <person name="El-Sayed N.M."/>
            <person name="Wortman J.R."/>
            <person name="Feldblyum T."/>
            <person name="Tallon L."/>
            <person name="Schatz M."/>
            <person name="Shumway M."/>
            <person name="Koo H."/>
            <person name="Salzberg S.L."/>
            <person name="Schobel S."/>
            <person name="Pertea M."/>
            <person name="Pop M."/>
            <person name="White O."/>
            <person name="Barton G.J."/>
            <person name="Carlow C.K."/>
            <person name="Crawford M.J."/>
            <person name="Daub J."/>
            <person name="Dimmic M.W."/>
            <person name="Estes C.F."/>
            <person name="Foster J.M."/>
            <person name="Ganatra M."/>
            <person name="Gregory W.F."/>
            <person name="Johnson N.M."/>
            <person name="Jin J."/>
            <person name="Komuniecki R."/>
            <person name="Korf I."/>
            <person name="Kumar S."/>
            <person name="Laney S."/>
            <person name="Li B.W."/>
            <person name="Li W."/>
            <person name="Lindblom T.H."/>
            <person name="Lustigman S."/>
            <person name="Ma D."/>
            <person name="Maina C.V."/>
            <person name="Martin D.M."/>
            <person name="McCarter J.P."/>
            <person name="McReynolds L."/>
            <person name="Mitreva M."/>
            <person name="Nutman T.B."/>
            <person name="Parkinson J."/>
            <person name="Peregrin-Alvarez J.M."/>
            <person name="Poole C."/>
            <person name="Ren Q."/>
            <person name="Saunders L."/>
            <person name="Sluder A.E."/>
            <person name="Smith K."/>
            <person name="Stanke M."/>
            <person name="Unnasch T.R."/>
            <person name="Ware J."/>
            <person name="Wei A.D."/>
            <person name="Weil G."/>
            <person name="Williams D.J."/>
            <person name="Zhang Y."/>
            <person name="Williams S.A."/>
            <person name="Fraser-Liggett C."/>
            <person name="Slatko B."/>
            <person name="Blaxter M.L."/>
            <person name="Scott A.L."/>
        </authorList>
    </citation>
    <scope>NUCLEOTIDE SEQUENCE</scope>
    <source>
        <strain evidence="9">FR3</strain>
    </source>
</reference>
<dbReference type="SMART" id="SM00355">
    <property type="entry name" value="ZnF_C2H2"/>
    <property type="match status" value="8"/>
</dbReference>
<evidence type="ECO:0000259" key="8">
    <source>
        <dbReference type="PROSITE" id="PS50157"/>
    </source>
</evidence>
<feature type="domain" description="C2H2-type" evidence="8">
    <location>
        <begin position="399"/>
        <end position="423"/>
    </location>
</feature>
<gene>
    <name evidence="9 10" type="ORF">Bm10112</name>
    <name evidence="9" type="ORF">BM_Bm10112</name>
</gene>
<dbReference type="SUPFAM" id="SSF57667">
    <property type="entry name" value="beta-beta-alpha zinc fingers"/>
    <property type="match status" value="3"/>
</dbReference>
<evidence type="ECO:0000256" key="4">
    <source>
        <dbReference type="ARBA" id="ARBA00022833"/>
    </source>
</evidence>
<organism evidence="9">
    <name type="scientific">Brugia malayi</name>
    <name type="common">Filarial nematode worm</name>
    <dbReference type="NCBI Taxonomy" id="6279"/>
    <lineage>
        <taxon>Eukaryota</taxon>
        <taxon>Metazoa</taxon>
        <taxon>Ecdysozoa</taxon>
        <taxon>Nematoda</taxon>
        <taxon>Chromadorea</taxon>
        <taxon>Rhabditida</taxon>
        <taxon>Spirurina</taxon>
        <taxon>Spiruromorpha</taxon>
        <taxon>Filarioidea</taxon>
        <taxon>Onchocercidae</taxon>
        <taxon>Brugia</taxon>
    </lineage>
</organism>
<evidence type="ECO:0000256" key="2">
    <source>
        <dbReference type="ARBA" id="ARBA00022737"/>
    </source>
</evidence>
<dbReference type="AlphaFoldDB" id="A0A0J9Y738"/>
<dbReference type="InterPro" id="IPR050826">
    <property type="entry name" value="Krueppel_C2H2_ZnFinger"/>
</dbReference>
<dbReference type="PROSITE" id="PS50157">
    <property type="entry name" value="ZINC_FINGER_C2H2_2"/>
    <property type="match status" value="5"/>
</dbReference>
<evidence type="ECO:0000313" key="10">
    <source>
        <dbReference type="WormBase" id="Bm10112"/>
    </source>
</evidence>
<protein>
    <submittedName>
        <fullName evidence="9">Bm10112</fullName>
    </submittedName>
</protein>
<keyword evidence="4" id="KW-0862">Zinc</keyword>
<feature type="domain" description="C2H2-type" evidence="8">
    <location>
        <begin position="338"/>
        <end position="368"/>
    </location>
</feature>
<keyword evidence="2" id="KW-0677">Repeat</keyword>
<feature type="domain" description="C2H2-type" evidence="8">
    <location>
        <begin position="310"/>
        <end position="334"/>
    </location>
</feature>
<dbReference type="PROSITE" id="PS00028">
    <property type="entry name" value="ZINC_FINGER_C2H2_1"/>
    <property type="match status" value="3"/>
</dbReference>
<dbReference type="EMBL" id="LN856963">
    <property type="protein sequence ID" value="CDQ03760.1"/>
    <property type="molecule type" value="Genomic_DNA"/>
</dbReference>
<dbReference type="OMA" id="THNDENK"/>
<dbReference type="InterPro" id="IPR005312">
    <property type="entry name" value="DUF1759"/>
</dbReference>
<feature type="signal peptide" evidence="7">
    <location>
        <begin position="1"/>
        <end position="16"/>
    </location>
</feature>
<evidence type="ECO:0000256" key="6">
    <source>
        <dbReference type="PROSITE-ProRule" id="PRU00042"/>
    </source>
</evidence>
<reference evidence="9" key="2">
    <citation type="submission" date="2012-12" db="EMBL/GenBank/DDBJ databases">
        <authorList>
            <person name="Gao Y.W."/>
            <person name="Fan S.T."/>
            <person name="Sun H.T."/>
            <person name="Wang Z."/>
            <person name="Gao X.L."/>
            <person name="Li Y.G."/>
            <person name="Wang T.C."/>
            <person name="Zhang K."/>
            <person name="Xu W.W."/>
            <person name="Yu Z.J."/>
            <person name="Xia X.Z."/>
        </authorList>
    </citation>
    <scope>NUCLEOTIDE SEQUENCE</scope>
    <source>
        <strain evidence="9">FR3</strain>
    </source>
</reference>
<proteinExistence type="predicted"/>
<keyword evidence="1" id="KW-0479">Metal-binding</keyword>
<evidence type="ECO:0000256" key="3">
    <source>
        <dbReference type="ARBA" id="ARBA00022771"/>
    </source>
</evidence>
<keyword evidence="5" id="KW-0539">Nucleus</keyword>
<dbReference type="Pfam" id="PF00096">
    <property type="entry name" value="zf-C2H2"/>
    <property type="match status" value="3"/>
</dbReference>
<evidence type="ECO:0000256" key="7">
    <source>
        <dbReference type="SAM" id="SignalP"/>
    </source>
</evidence>
<dbReference type="Pfam" id="PF03564">
    <property type="entry name" value="DUF1759"/>
    <property type="match status" value="1"/>
</dbReference>
<dbReference type="Gene3D" id="3.30.160.60">
    <property type="entry name" value="Classic Zinc Finger"/>
    <property type="match status" value="3"/>
</dbReference>
<name>A0A0J9Y738_BRUMA</name>
<dbReference type="InterPro" id="IPR013087">
    <property type="entry name" value="Znf_C2H2_type"/>
</dbReference>